<dbReference type="InterPro" id="IPR011009">
    <property type="entry name" value="Kinase-like_dom_sf"/>
</dbReference>
<gene>
    <name evidence="3" type="ORF">Vafri_20466</name>
</gene>
<accession>A0A8J4BRG8</accession>
<dbReference type="GO" id="GO:0010506">
    <property type="term" value="P:regulation of autophagy"/>
    <property type="evidence" value="ECO:0007669"/>
    <property type="project" value="InterPro"/>
</dbReference>
<organism evidence="3 4">
    <name type="scientific">Volvox africanus</name>
    <dbReference type="NCBI Taxonomy" id="51714"/>
    <lineage>
        <taxon>Eukaryota</taxon>
        <taxon>Viridiplantae</taxon>
        <taxon>Chlorophyta</taxon>
        <taxon>core chlorophytes</taxon>
        <taxon>Chlorophyceae</taxon>
        <taxon>CS clade</taxon>
        <taxon>Chlamydomonadales</taxon>
        <taxon>Volvocaceae</taxon>
        <taxon>Volvox</taxon>
    </lineage>
</organism>
<evidence type="ECO:0000259" key="2">
    <source>
        <dbReference type="PROSITE" id="PS50011"/>
    </source>
</evidence>
<evidence type="ECO:0000256" key="1">
    <source>
        <dbReference type="PROSITE-ProRule" id="PRU10141"/>
    </source>
</evidence>
<name>A0A8J4BRG8_9CHLO</name>
<dbReference type="PANTHER" id="PTHR24348">
    <property type="entry name" value="SERINE/THREONINE-PROTEIN KINASE UNC-51-RELATED"/>
    <property type="match status" value="1"/>
</dbReference>
<dbReference type="Proteomes" id="UP000747399">
    <property type="component" value="Unassembled WGS sequence"/>
</dbReference>
<evidence type="ECO:0000313" key="3">
    <source>
        <dbReference type="EMBL" id="GIL66961.1"/>
    </source>
</evidence>
<feature type="binding site" evidence="1">
    <location>
        <position position="41"/>
    </location>
    <ligand>
        <name>ATP</name>
        <dbReference type="ChEBI" id="CHEBI:30616"/>
    </ligand>
</feature>
<dbReference type="InterPro" id="IPR045269">
    <property type="entry name" value="Atg1-like"/>
</dbReference>
<keyword evidence="4" id="KW-1185">Reference proteome</keyword>
<dbReference type="GO" id="GO:0005524">
    <property type="term" value="F:ATP binding"/>
    <property type="evidence" value="ECO:0007669"/>
    <property type="project" value="UniProtKB-UniRule"/>
</dbReference>
<keyword evidence="1" id="KW-0547">Nucleotide-binding</keyword>
<feature type="domain" description="Protein kinase" evidence="2">
    <location>
        <begin position="11"/>
        <end position="134"/>
    </location>
</feature>
<keyword evidence="1" id="KW-0067">ATP-binding</keyword>
<dbReference type="EMBL" id="BNCO01000092">
    <property type="protein sequence ID" value="GIL66961.1"/>
    <property type="molecule type" value="Genomic_DNA"/>
</dbReference>
<dbReference type="PROSITE" id="PS00107">
    <property type="entry name" value="PROTEIN_KINASE_ATP"/>
    <property type="match status" value="1"/>
</dbReference>
<dbReference type="Pfam" id="PF00069">
    <property type="entry name" value="Pkinase"/>
    <property type="match status" value="1"/>
</dbReference>
<sequence length="134" mass="15440">MTRPRYVCGMWCPYKRIGSGTFGEVWLAECAMKPGILAVVKVIDFDTDDEAADIAQEVKALMCLRWQQIVVNTWQYSMHDDSAYIVMEYCRGGDLHEYISRWGPLHEDQIRHIMSQLAQGMKALRARNISHVSE</sequence>
<dbReference type="GO" id="GO:0005737">
    <property type="term" value="C:cytoplasm"/>
    <property type="evidence" value="ECO:0007669"/>
    <property type="project" value="TreeGrafter"/>
</dbReference>
<dbReference type="InterPro" id="IPR017441">
    <property type="entry name" value="Protein_kinase_ATP_BS"/>
</dbReference>
<dbReference type="SUPFAM" id="SSF56112">
    <property type="entry name" value="Protein kinase-like (PK-like)"/>
    <property type="match status" value="1"/>
</dbReference>
<dbReference type="AlphaFoldDB" id="A0A8J4BRG8"/>
<comment type="caution">
    <text evidence="3">The sequence shown here is derived from an EMBL/GenBank/DDBJ whole genome shotgun (WGS) entry which is preliminary data.</text>
</comment>
<dbReference type="SMART" id="SM00220">
    <property type="entry name" value="S_TKc"/>
    <property type="match status" value="1"/>
</dbReference>
<dbReference type="PROSITE" id="PS50011">
    <property type="entry name" value="PROTEIN_KINASE_DOM"/>
    <property type="match status" value="1"/>
</dbReference>
<dbReference type="PANTHER" id="PTHR24348:SF68">
    <property type="entry name" value="SERINE_THREONINE-PROTEIN KINASE ATG1C"/>
    <property type="match status" value="1"/>
</dbReference>
<reference evidence="3" key="1">
    <citation type="journal article" date="2021" name="Proc. Natl. Acad. Sci. U.S.A.">
        <title>Three genomes in the algal genus Volvox reveal the fate of a haploid sex-determining region after a transition to homothallism.</title>
        <authorList>
            <person name="Yamamoto K."/>
            <person name="Hamaji T."/>
            <person name="Kawai-Toyooka H."/>
            <person name="Matsuzaki R."/>
            <person name="Takahashi F."/>
            <person name="Nishimura Y."/>
            <person name="Kawachi M."/>
            <person name="Noguchi H."/>
            <person name="Minakuchi Y."/>
            <person name="Umen J.G."/>
            <person name="Toyoda A."/>
            <person name="Nozaki H."/>
        </authorList>
    </citation>
    <scope>NUCLEOTIDE SEQUENCE</scope>
    <source>
        <strain evidence="3">NIES-3780</strain>
    </source>
</reference>
<dbReference type="Gene3D" id="1.10.510.10">
    <property type="entry name" value="Transferase(Phosphotransferase) domain 1"/>
    <property type="match status" value="1"/>
</dbReference>
<evidence type="ECO:0000313" key="4">
    <source>
        <dbReference type="Proteomes" id="UP000747399"/>
    </source>
</evidence>
<dbReference type="GO" id="GO:0004674">
    <property type="term" value="F:protein serine/threonine kinase activity"/>
    <property type="evidence" value="ECO:0007669"/>
    <property type="project" value="InterPro"/>
</dbReference>
<proteinExistence type="predicted"/>
<protein>
    <recommendedName>
        <fullName evidence="2">Protein kinase domain-containing protein</fullName>
    </recommendedName>
</protein>
<dbReference type="InterPro" id="IPR000719">
    <property type="entry name" value="Prot_kinase_dom"/>
</dbReference>